<keyword evidence="2" id="KW-0479">Metal-binding</keyword>
<gene>
    <name evidence="4" type="ORF">SAMN02745165_00044</name>
</gene>
<comment type="similarity">
    <text evidence="1 2">Belongs to the metallophosphoesterase superfamily. YfcE family.</text>
</comment>
<accession>A0A1M6B5C2</accession>
<evidence type="ECO:0000259" key="3">
    <source>
        <dbReference type="Pfam" id="PF12850"/>
    </source>
</evidence>
<name>A0A1M6B5C2_MALRU</name>
<dbReference type="AlphaFoldDB" id="A0A1M6B5C2"/>
<keyword evidence="5" id="KW-1185">Reference proteome</keyword>
<evidence type="ECO:0000313" key="4">
    <source>
        <dbReference type="EMBL" id="SHI43916.1"/>
    </source>
</evidence>
<dbReference type="EC" id="3.1.4.-" evidence="2"/>
<dbReference type="InterPro" id="IPR000979">
    <property type="entry name" value="Phosphodiesterase_MJ0936/Vps29"/>
</dbReference>
<evidence type="ECO:0000256" key="1">
    <source>
        <dbReference type="ARBA" id="ARBA00008950"/>
    </source>
</evidence>
<dbReference type="PANTHER" id="PTHR11124">
    <property type="entry name" value="VACUOLAR SORTING PROTEIN VPS29"/>
    <property type="match status" value="1"/>
</dbReference>
<dbReference type="Proteomes" id="UP000184171">
    <property type="component" value="Unassembled WGS sequence"/>
</dbReference>
<dbReference type="GO" id="GO:0016787">
    <property type="term" value="F:hydrolase activity"/>
    <property type="evidence" value="ECO:0007669"/>
    <property type="project" value="UniProtKB-UniRule"/>
</dbReference>
<feature type="domain" description="Calcineurin-like phosphoesterase" evidence="3">
    <location>
        <begin position="9"/>
        <end position="159"/>
    </location>
</feature>
<dbReference type="Pfam" id="PF12850">
    <property type="entry name" value="Metallophos_2"/>
    <property type="match status" value="1"/>
</dbReference>
<dbReference type="EMBL" id="FQZT01000001">
    <property type="protein sequence ID" value="SHI43916.1"/>
    <property type="molecule type" value="Genomic_DNA"/>
</dbReference>
<dbReference type="InterPro" id="IPR029052">
    <property type="entry name" value="Metallo-depent_PP-like"/>
</dbReference>
<dbReference type="GO" id="GO:0046872">
    <property type="term" value="F:metal ion binding"/>
    <property type="evidence" value="ECO:0007669"/>
    <property type="project" value="UniProtKB-KW"/>
</dbReference>
<reference evidence="4 5" key="1">
    <citation type="submission" date="2016-11" db="EMBL/GenBank/DDBJ databases">
        <authorList>
            <person name="Jaros S."/>
            <person name="Januszkiewicz K."/>
            <person name="Wedrychowicz H."/>
        </authorList>
    </citation>
    <scope>NUCLEOTIDE SEQUENCE [LARGE SCALE GENOMIC DNA]</scope>
    <source>
        <strain evidence="4 5">DSM 5091</strain>
    </source>
</reference>
<dbReference type="Gene3D" id="3.60.21.10">
    <property type="match status" value="1"/>
</dbReference>
<sequence length="171" mass="18834">MEFGSLKLLVGVLSDTHLHRVDEAERLAAVLLRGAFAEVEAILHAGDVVLPALEDYFYPLPWYGVRGNMDHSLSDLPISRIVTLQEKQIGMIHGWGSGVNFEQRVQAHFADKQLDALVFGHSHAPLCKRVGDLLLFNPGSATDRRSAPEHTVGLLKIEKGQPITGRIIPID</sequence>
<organism evidence="4 5">
    <name type="scientific">Malonomonas rubra DSM 5091</name>
    <dbReference type="NCBI Taxonomy" id="1122189"/>
    <lineage>
        <taxon>Bacteria</taxon>
        <taxon>Pseudomonadati</taxon>
        <taxon>Thermodesulfobacteriota</taxon>
        <taxon>Desulfuromonadia</taxon>
        <taxon>Desulfuromonadales</taxon>
        <taxon>Geopsychrobacteraceae</taxon>
        <taxon>Malonomonas</taxon>
    </lineage>
</organism>
<dbReference type="NCBIfam" id="TIGR00040">
    <property type="entry name" value="yfcE"/>
    <property type="match status" value="1"/>
</dbReference>
<dbReference type="STRING" id="1122189.SAMN02745165_00044"/>
<dbReference type="InterPro" id="IPR024654">
    <property type="entry name" value="Calcineurin-like_PHP_lpxH"/>
</dbReference>
<evidence type="ECO:0000256" key="2">
    <source>
        <dbReference type="RuleBase" id="RU362039"/>
    </source>
</evidence>
<dbReference type="SUPFAM" id="SSF56300">
    <property type="entry name" value="Metallo-dependent phosphatases"/>
    <property type="match status" value="1"/>
</dbReference>
<evidence type="ECO:0000313" key="5">
    <source>
        <dbReference type="Proteomes" id="UP000184171"/>
    </source>
</evidence>
<protein>
    <recommendedName>
        <fullName evidence="2">Phosphoesterase</fullName>
        <ecNumber evidence="2">3.1.4.-</ecNumber>
    </recommendedName>
</protein>
<comment type="cofactor">
    <cofactor evidence="2">
        <name>a divalent metal cation</name>
        <dbReference type="ChEBI" id="CHEBI:60240"/>
    </cofactor>
</comment>
<proteinExistence type="inferred from homology"/>